<feature type="chain" id="PRO_5002532379" evidence="1">
    <location>
        <begin position="24"/>
        <end position="554"/>
    </location>
</feature>
<dbReference type="Pfam" id="PF17957">
    <property type="entry name" value="Big_7"/>
    <property type="match status" value="1"/>
</dbReference>
<evidence type="ECO:0000313" key="2">
    <source>
        <dbReference type="EMBL" id="KKQ40882.1"/>
    </source>
</evidence>
<reference evidence="2 3" key="1">
    <citation type="journal article" date="2015" name="Nature">
        <title>rRNA introns, odd ribosomes, and small enigmatic genomes across a large radiation of phyla.</title>
        <authorList>
            <person name="Brown C.T."/>
            <person name="Hug L.A."/>
            <person name="Thomas B.C."/>
            <person name="Sharon I."/>
            <person name="Castelle C.J."/>
            <person name="Singh A."/>
            <person name="Wilkins M.J."/>
            <person name="Williams K.H."/>
            <person name="Banfield J.F."/>
        </authorList>
    </citation>
    <scope>NUCLEOTIDE SEQUENCE [LARGE SCALE GENOMIC DNA]</scope>
</reference>
<dbReference type="AlphaFoldDB" id="A0A0G0HF92"/>
<proteinExistence type="predicted"/>
<accession>A0A0G0HF92</accession>
<dbReference type="EMBL" id="LBTN01000011">
    <property type="protein sequence ID" value="KKQ40882.1"/>
    <property type="molecule type" value="Genomic_DNA"/>
</dbReference>
<dbReference type="InterPro" id="IPR013783">
    <property type="entry name" value="Ig-like_fold"/>
</dbReference>
<dbReference type="Proteomes" id="UP000034333">
    <property type="component" value="Unassembled WGS sequence"/>
</dbReference>
<name>A0A0G0HF92_9BACT</name>
<dbReference type="Gene3D" id="2.60.40.10">
    <property type="entry name" value="Immunoglobulins"/>
    <property type="match status" value="2"/>
</dbReference>
<evidence type="ECO:0000256" key="1">
    <source>
        <dbReference type="SAM" id="SignalP"/>
    </source>
</evidence>
<keyword evidence="1" id="KW-0732">Signal</keyword>
<evidence type="ECO:0000313" key="3">
    <source>
        <dbReference type="Proteomes" id="UP000034333"/>
    </source>
</evidence>
<dbReference type="STRING" id="1619036.US58_C0011G0009"/>
<sequence>MTKKLAVFAVVLAGLLTAGTVSAANINYVNVDSCTQVGKDIRVKRSGKTSLLTSTCRDAGHGYRNYNLTCVSSKQYKVAWTTCSAPTNNDNTAPIVSLSINKTNFNKGETVRVTATANDNVKVSKIELYRNDVLIATKYDVKSANFAMAIGESSMSFYAKAYDTKGNVTKSQTVTAYYISGIDNVIPEAQIVVNNNVSGVNSNTTVTVNAGDWVNVVARGRDNVNPTKIELYLDGSLIRTSNGSDINYSFTAVNSVMFDVYVYDAAGHKGHAMAVVSVVKNNNTASNVTIVRACDEYFGCNYDSTYYITKLETKQSLAEFIVRANPTNAGAKLLSVKFKLTGDLIANGVGDNKITLYGTYNGLSGSTLITGVDSGSSDEITVNLYPGLNINTNSNFANFYIDSTDSDFQASTGVKRSLRLTVTGYSWTDNSSGTYYSNNVSVTDQPLFIQLKNTTDTPPTVTATSYLGSQNTVVWFSATAKDDKAIKKAELYYGATGIKSNDNKLIRTCEVNDNYGSTCAVSIPVSILHNGYYWAKAWDSINQVGESDIKYFNW</sequence>
<organism evidence="2 3">
    <name type="scientific">Candidatus Magasanikbacteria bacterium GW2011_GWA2_37_8</name>
    <dbReference type="NCBI Taxonomy" id="1619036"/>
    <lineage>
        <taxon>Bacteria</taxon>
        <taxon>Candidatus Magasanikiibacteriota</taxon>
    </lineage>
</organism>
<feature type="signal peptide" evidence="1">
    <location>
        <begin position="1"/>
        <end position="23"/>
    </location>
</feature>
<gene>
    <name evidence="2" type="ORF">US58_C0011G0009</name>
</gene>
<comment type="caution">
    <text evidence="2">The sequence shown here is derived from an EMBL/GenBank/DDBJ whole genome shotgun (WGS) entry which is preliminary data.</text>
</comment>
<protein>
    <submittedName>
        <fullName evidence="2">Fibronectin, type III domain protein</fullName>
    </submittedName>
</protein>